<dbReference type="RefSeq" id="WP_079603680.1">
    <property type="nucleotide sequence ID" value="NZ_LT670817.1"/>
</dbReference>
<reference evidence="1 2" key="1">
    <citation type="submission" date="2016-11" db="EMBL/GenBank/DDBJ databases">
        <authorList>
            <person name="Jaros S."/>
            <person name="Januszkiewicz K."/>
            <person name="Wedrychowicz H."/>
        </authorList>
    </citation>
    <scope>NUCLEOTIDE SEQUENCE [LARGE SCALE GENOMIC DNA]</scope>
    <source>
        <strain evidence="1 2">GAS138</strain>
    </source>
</reference>
<dbReference type="OrthoDB" id="8266269at2"/>
<evidence type="ECO:0000313" key="1">
    <source>
        <dbReference type="EMBL" id="SHH48715.1"/>
    </source>
</evidence>
<accession>A0A1M5TD21</accession>
<name>A0A1M5TD21_9BRAD</name>
<sequence length="73" mass="8591">MTTETIALLSFVLMAFALAAMAYERRMDVLYGPYIYGRDAQHWFVPLVRVLRFAISERLTRLQWKARNVIILL</sequence>
<protein>
    <submittedName>
        <fullName evidence="1">Uncharacterized protein</fullName>
    </submittedName>
</protein>
<dbReference type="EMBL" id="LT670817">
    <property type="protein sequence ID" value="SHH48715.1"/>
    <property type="molecule type" value="Genomic_DNA"/>
</dbReference>
<dbReference type="AlphaFoldDB" id="A0A1M5TD21"/>
<gene>
    <name evidence="1" type="ORF">SAMN05443248_4964</name>
</gene>
<proteinExistence type="predicted"/>
<organism evidence="1 2">
    <name type="scientific">Bradyrhizobium erythrophlei</name>
    <dbReference type="NCBI Taxonomy" id="1437360"/>
    <lineage>
        <taxon>Bacteria</taxon>
        <taxon>Pseudomonadati</taxon>
        <taxon>Pseudomonadota</taxon>
        <taxon>Alphaproteobacteria</taxon>
        <taxon>Hyphomicrobiales</taxon>
        <taxon>Nitrobacteraceae</taxon>
        <taxon>Bradyrhizobium</taxon>
    </lineage>
</organism>
<evidence type="ECO:0000313" key="2">
    <source>
        <dbReference type="Proteomes" id="UP000189796"/>
    </source>
</evidence>
<dbReference type="Proteomes" id="UP000189796">
    <property type="component" value="Chromosome I"/>
</dbReference>